<dbReference type="KEGG" id="phl:KKY_122"/>
<feature type="transmembrane region" description="Helical" evidence="1">
    <location>
        <begin position="63"/>
        <end position="87"/>
    </location>
</feature>
<keyword evidence="1" id="KW-0472">Membrane</keyword>
<proteinExistence type="predicted"/>
<name>G4R715_PELHB</name>
<dbReference type="HOGENOM" id="CLU_116250_1_0_5"/>
<evidence type="ECO:0000313" key="2">
    <source>
        <dbReference type="EMBL" id="AEQ50169.1"/>
    </source>
</evidence>
<dbReference type="Proteomes" id="UP000008850">
    <property type="component" value="Chromosome"/>
</dbReference>
<protein>
    <recommendedName>
        <fullName evidence="4">Transmembrane protein</fullName>
    </recommendedName>
</protein>
<dbReference type="AlphaFoldDB" id="G4R715"/>
<accession>G4R715</accession>
<dbReference type="RefSeq" id="WP_014129320.1">
    <property type="nucleotide sequence ID" value="NC_016078.1"/>
</dbReference>
<feature type="transmembrane region" description="Helical" evidence="1">
    <location>
        <begin position="132"/>
        <end position="154"/>
    </location>
</feature>
<sequence length="168" mass="18019">MTDTFFRWIESSDLSTWVRSAPTVFAFPTVLVFHALGMGLAVGVPVVLALRSLGVSENLAPRALAGFLPVFVFGFILAVGSGLLLVIAYPTKALTNPVFYVKMAALLLGAAATLGALRTFSRTQGLHMPPIGRLQACGAALLMAMTITAGRYLAYTYSRLTVDFDRLF</sequence>
<dbReference type="STRING" id="1082931.KKY_122"/>
<feature type="transmembrane region" description="Helical" evidence="1">
    <location>
        <begin position="25"/>
        <end position="51"/>
    </location>
</feature>
<organism evidence="2 3">
    <name type="scientific">Pelagibacterium halotolerans (strain DSM 22347 / JCM 15775 / CGMCC 1.7692 / B2)</name>
    <dbReference type="NCBI Taxonomy" id="1082931"/>
    <lineage>
        <taxon>Bacteria</taxon>
        <taxon>Pseudomonadati</taxon>
        <taxon>Pseudomonadota</taxon>
        <taxon>Alphaproteobacteria</taxon>
        <taxon>Hyphomicrobiales</taxon>
        <taxon>Devosiaceae</taxon>
        <taxon>Pelagibacterium</taxon>
    </lineage>
</organism>
<evidence type="ECO:0008006" key="4">
    <source>
        <dbReference type="Google" id="ProtNLM"/>
    </source>
</evidence>
<evidence type="ECO:0000313" key="3">
    <source>
        <dbReference type="Proteomes" id="UP000008850"/>
    </source>
</evidence>
<keyword evidence="3" id="KW-1185">Reference proteome</keyword>
<feature type="transmembrane region" description="Helical" evidence="1">
    <location>
        <begin position="99"/>
        <end position="120"/>
    </location>
</feature>
<gene>
    <name evidence="2" type="ordered locus">KKY_122</name>
</gene>
<reference evidence="2 3" key="1">
    <citation type="journal article" date="2012" name="J. Bacteriol.">
        <title>Complete genome sequence of Pelagibacterium halotolerans B2T.</title>
        <authorList>
            <person name="Huo Y.Y."/>
            <person name="Cheng H."/>
            <person name="Han X.F."/>
            <person name="Jiang X.W."/>
            <person name="Sun C."/>
            <person name="Zhang X.Q."/>
            <person name="Zhu X.F."/>
            <person name="Liu Y.F."/>
            <person name="Li P.F."/>
            <person name="Ni P.X."/>
            <person name="Wu M."/>
        </authorList>
    </citation>
    <scope>NUCLEOTIDE SEQUENCE [LARGE SCALE GENOMIC DNA]</scope>
    <source>
        <strain evidence="3">DSM 22347 / JCM 15775 / CGMCC 1.7692 / B2</strain>
    </source>
</reference>
<evidence type="ECO:0000256" key="1">
    <source>
        <dbReference type="SAM" id="Phobius"/>
    </source>
</evidence>
<keyword evidence="1" id="KW-1133">Transmembrane helix</keyword>
<dbReference type="EMBL" id="CP003075">
    <property type="protein sequence ID" value="AEQ50169.1"/>
    <property type="molecule type" value="Genomic_DNA"/>
</dbReference>
<keyword evidence="1" id="KW-0812">Transmembrane</keyword>